<dbReference type="RefSeq" id="WP_014801717.1">
    <property type="nucleotide sequence ID" value="NC_018020.1"/>
</dbReference>
<evidence type="ECO:0000313" key="2">
    <source>
        <dbReference type="Proteomes" id="UP000006048"/>
    </source>
</evidence>
<dbReference type="Proteomes" id="UP000006048">
    <property type="component" value="Chromosome"/>
</dbReference>
<keyword evidence="2" id="KW-1185">Reference proteome</keyword>
<accession>I4B1P0</accession>
<dbReference type="AlphaFoldDB" id="I4B1P0"/>
<dbReference type="KEGG" id="tpx:Turpa_0543"/>
<dbReference type="HOGENOM" id="CLU_2426136_0_0_12"/>
<gene>
    <name evidence="1" type="ordered locus">Turpa_0543</name>
</gene>
<reference evidence="1 2" key="1">
    <citation type="submission" date="2012-06" db="EMBL/GenBank/DDBJ databases">
        <title>The complete chromosome of genome of Turneriella parva DSM 21527.</title>
        <authorList>
            <consortium name="US DOE Joint Genome Institute (JGI-PGF)"/>
            <person name="Lucas S."/>
            <person name="Han J."/>
            <person name="Lapidus A."/>
            <person name="Bruce D."/>
            <person name="Goodwin L."/>
            <person name="Pitluck S."/>
            <person name="Peters L."/>
            <person name="Kyrpides N."/>
            <person name="Mavromatis K."/>
            <person name="Ivanova N."/>
            <person name="Mikhailova N."/>
            <person name="Chertkov O."/>
            <person name="Detter J.C."/>
            <person name="Tapia R."/>
            <person name="Han C."/>
            <person name="Land M."/>
            <person name="Hauser L."/>
            <person name="Markowitz V."/>
            <person name="Cheng J.-F."/>
            <person name="Hugenholtz P."/>
            <person name="Woyke T."/>
            <person name="Wu D."/>
            <person name="Gronow S."/>
            <person name="Wellnitz S."/>
            <person name="Brambilla E."/>
            <person name="Klenk H.-P."/>
            <person name="Eisen J.A."/>
        </authorList>
    </citation>
    <scope>NUCLEOTIDE SEQUENCE [LARGE SCALE GENOMIC DNA]</scope>
    <source>
        <strain evidence="2">ATCC BAA-1111 / DSM 21527 / NCTC 11395 / H</strain>
    </source>
</reference>
<protein>
    <submittedName>
        <fullName evidence="1">Uncharacterized protein</fullName>
    </submittedName>
</protein>
<evidence type="ECO:0000313" key="1">
    <source>
        <dbReference type="EMBL" id="AFM11197.1"/>
    </source>
</evidence>
<sequence>MKELIFGAPATVLLAASIAGEAPKSNSLPYFCYWMENASGRYEWVPAEVGGIYHGEGYERCQALDSCSGGLSESNGGCYKWARSAQSAAVK</sequence>
<dbReference type="EMBL" id="CP002959">
    <property type="protein sequence ID" value="AFM11197.1"/>
    <property type="molecule type" value="Genomic_DNA"/>
</dbReference>
<organism evidence="1 2">
    <name type="scientific">Turneriella parva (strain ATCC BAA-1111 / DSM 21527 / NCTC 11395 / H)</name>
    <name type="common">Leptospira parva</name>
    <dbReference type="NCBI Taxonomy" id="869212"/>
    <lineage>
        <taxon>Bacteria</taxon>
        <taxon>Pseudomonadati</taxon>
        <taxon>Spirochaetota</taxon>
        <taxon>Spirochaetia</taxon>
        <taxon>Leptospirales</taxon>
        <taxon>Leptospiraceae</taxon>
        <taxon>Turneriella</taxon>
    </lineage>
</organism>
<name>I4B1P0_TURPD</name>
<proteinExistence type="predicted"/>